<sequence>MQMSSDINTKNEMNFKLRVGIRIDGKYRAEGDDKMGHGHHEPFQIPKYTIYDNYKQFPELAAHEKRLAQIGLKDPWIR</sequence>
<dbReference type="STRING" id="29170.A0A368GSV4"/>
<comment type="caution">
    <text evidence="1">The sequence shown here is derived from an EMBL/GenBank/DDBJ whole genome shotgun (WGS) entry which is preliminary data.</text>
</comment>
<proteinExistence type="predicted"/>
<evidence type="ECO:0000313" key="1">
    <source>
        <dbReference type="EMBL" id="RCN46369.1"/>
    </source>
</evidence>
<protein>
    <submittedName>
        <fullName evidence="1">Uncharacterized protein</fullName>
    </submittedName>
</protein>
<evidence type="ECO:0000313" key="2">
    <source>
        <dbReference type="Proteomes" id="UP000252519"/>
    </source>
</evidence>
<dbReference type="Proteomes" id="UP000252519">
    <property type="component" value="Unassembled WGS sequence"/>
</dbReference>
<reference evidence="1 2" key="1">
    <citation type="submission" date="2014-10" db="EMBL/GenBank/DDBJ databases">
        <title>Draft genome of the hookworm Ancylostoma caninum.</title>
        <authorList>
            <person name="Mitreva M."/>
        </authorList>
    </citation>
    <scope>NUCLEOTIDE SEQUENCE [LARGE SCALE GENOMIC DNA]</scope>
    <source>
        <strain evidence="1 2">Baltimore</strain>
    </source>
</reference>
<dbReference type="OrthoDB" id="521512at2759"/>
<keyword evidence="2" id="KW-1185">Reference proteome</keyword>
<gene>
    <name evidence="1" type="ORF">ANCCAN_07547</name>
</gene>
<organism evidence="1 2">
    <name type="scientific">Ancylostoma caninum</name>
    <name type="common">Dog hookworm</name>
    <dbReference type="NCBI Taxonomy" id="29170"/>
    <lineage>
        <taxon>Eukaryota</taxon>
        <taxon>Metazoa</taxon>
        <taxon>Ecdysozoa</taxon>
        <taxon>Nematoda</taxon>
        <taxon>Chromadorea</taxon>
        <taxon>Rhabditida</taxon>
        <taxon>Rhabditina</taxon>
        <taxon>Rhabditomorpha</taxon>
        <taxon>Strongyloidea</taxon>
        <taxon>Ancylostomatidae</taxon>
        <taxon>Ancylostomatinae</taxon>
        <taxon>Ancylostoma</taxon>
    </lineage>
</organism>
<name>A0A368GSV4_ANCCA</name>
<dbReference type="EMBL" id="JOJR01000080">
    <property type="protein sequence ID" value="RCN46369.1"/>
    <property type="molecule type" value="Genomic_DNA"/>
</dbReference>
<dbReference type="AlphaFoldDB" id="A0A368GSV4"/>
<accession>A0A368GSV4</accession>